<dbReference type="AlphaFoldDB" id="A0A6J5TIN8"/>
<organism evidence="1 2">
    <name type="scientific">Prunus armeniaca</name>
    <name type="common">Apricot</name>
    <name type="synonym">Armeniaca vulgaris</name>
    <dbReference type="NCBI Taxonomy" id="36596"/>
    <lineage>
        <taxon>Eukaryota</taxon>
        <taxon>Viridiplantae</taxon>
        <taxon>Streptophyta</taxon>
        <taxon>Embryophyta</taxon>
        <taxon>Tracheophyta</taxon>
        <taxon>Spermatophyta</taxon>
        <taxon>Magnoliopsida</taxon>
        <taxon>eudicotyledons</taxon>
        <taxon>Gunneridae</taxon>
        <taxon>Pentapetalae</taxon>
        <taxon>rosids</taxon>
        <taxon>fabids</taxon>
        <taxon>Rosales</taxon>
        <taxon>Rosaceae</taxon>
        <taxon>Amygdaloideae</taxon>
        <taxon>Amygdaleae</taxon>
        <taxon>Prunus</taxon>
    </lineage>
</organism>
<evidence type="ECO:0000313" key="2">
    <source>
        <dbReference type="Proteomes" id="UP000507222"/>
    </source>
</evidence>
<evidence type="ECO:0000313" key="1">
    <source>
        <dbReference type="EMBL" id="CAB4262568.1"/>
    </source>
</evidence>
<name>A0A6J5TIN8_PRUAR</name>
<proteinExistence type="predicted"/>
<reference evidence="1 2" key="1">
    <citation type="submission" date="2020-05" db="EMBL/GenBank/DDBJ databases">
        <authorList>
            <person name="Campoy J."/>
            <person name="Schneeberger K."/>
            <person name="Spophaly S."/>
        </authorList>
    </citation>
    <scope>NUCLEOTIDE SEQUENCE [LARGE SCALE GENOMIC DNA]</scope>
    <source>
        <strain evidence="1">PruArmRojPasFocal</strain>
    </source>
</reference>
<gene>
    <name evidence="1" type="ORF">CURHAP_LOCUS1844</name>
</gene>
<dbReference type="EMBL" id="CAEKDK010000001">
    <property type="protein sequence ID" value="CAB4262568.1"/>
    <property type="molecule type" value="Genomic_DNA"/>
</dbReference>
<sequence length="78" mass="8281">MVDEMNSLHVDVSSIFPSLHVPSSFSATSSSGCGGRKISFGDGVQEVQQASYSIPFGVWTWGLGRGKGLEWGWGLGCD</sequence>
<protein>
    <submittedName>
        <fullName evidence="1">Uncharacterized protein</fullName>
    </submittedName>
</protein>
<accession>A0A6J5TIN8</accession>
<dbReference type="Proteomes" id="UP000507222">
    <property type="component" value="Unassembled WGS sequence"/>
</dbReference>